<feature type="region of interest" description="Disordered" evidence="2">
    <location>
        <begin position="351"/>
        <end position="391"/>
    </location>
</feature>
<dbReference type="PANTHER" id="PTHR15111:SF0">
    <property type="entry name" value="UNCONVENTIONAL PREFOLDIN RPB5 INTERACTOR 1"/>
    <property type="match status" value="1"/>
</dbReference>
<comment type="caution">
    <text evidence="4">The sequence shown here is derived from an EMBL/GenBank/DDBJ whole genome shotgun (WGS) entry which is preliminary data.</text>
</comment>
<feature type="coiled-coil region" evidence="1">
    <location>
        <begin position="8"/>
        <end position="52"/>
    </location>
</feature>
<feature type="compositionally biased region" description="Basic and acidic residues" evidence="2">
    <location>
        <begin position="432"/>
        <end position="443"/>
    </location>
</feature>
<feature type="compositionally biased region" description="Polar residues" evidence="2">
    <location>
        <begin position="199"/>
        <end position="210"/>
    </location>
</feature>
<dbReference type="InterPro" id="IPR039553">
    <property type="entry name" value="Prefoldin-like"/>
</dbReference>
<evidence type="ECO:0000313" key="5">
    <source>
        <dbReference type="Proteomes" id="UP000631181"/>
    </source>
</evidence>
<evidence type="ECO:0000256" key="1">
    <source>
        <dbReference type="SAM" id="Coils"/>
    </source>
</evidence>
<sequence>MGIPDHDLDTLEQRRLALEKNISELQKSLYHWRTWEAEYDGLREEIQGLEDDSTAEKMRSIVRQYEGSLVNDAEIQAILRTQAGVDRSRTQVVDLLGRRIDYVKQNVATMEKRLRAAEDGLYTLDSNDQPPSDVSRGQAFPLSEIVEELDEEGNVISSSVNNPGDHASDLLEALKKAGVENIPQNSSSTENATASTDSQPAENAKTSESFASKAGNEPPAQAEEREVDETSVITDKQEKQEDDLDLSKPVSLVTPEDRAQSPITDIDEPADEATLRREMLEYGIHEVGAIVAELELDDNASEFSVSDEEYAYGTEDEEDEDEYGRSHTFLSEEYHQQMRELEAKLNARGMTNLGKDTETFPEEIRQEIQTPDDEPTEEAGNVEDVVKEKKPKKKVAFAEELDIAPSVKSTAAEKKDPLPKPQASVQVLSDAIVERTAKPHEPRPATVKAPKKGSRFRSTRALDSEASTADLPAKPTPAQVLSQPMKFGKQSDLIDMKPPANLFPATPQGPKPFSTPIADNLAGPSAPKPPVGKTLADKLVERDIAPGSITAPAPDELDEQIHRREIASEFYRMRNSKIQAQGGFVDDEEPEFVPIEEPTQKVSRFKAARIKP</sequence>
<dbReference type="SUPFAM" id="SSF46579">
    <property type="entry name" value="Prefoldin"/>
    <property type="match status" value="1"/>
</dbReference>
<keyword evidence="5" id="KW-1185">Reference proteome</keyword>
<dbReference type="PANTHER" id="PTHR15111">
    <property type="entry name" value="RNA POLYMERASE II SUBUNIT 5-MEDIATING PROTEIN NNX3"/>
    <property type="match status" value="1"/>
</dbReference>
<organism evidence="4 5">
    <name type="scientific">Penicillium ucsense</name>
    <dbReference type="NCBI Taxonomy" id="2839758"/>
    <lineage>
        <taxon>Eukaryota</taxon>
        <taxon>Fungi</taxon>
        <taxon>Dikarya</taxon>
        <taxon>Ascomycota</taxon>
        <taxon>Pezizomycotina</taxon>
        <taxon>Eurotiomycetes</taxon>
        <taxon>Eurotiomycetidae</taxon>
        <taxon>Eurotiales</taxon>
        <taxon>Aspergillaceae</taxon>
        <taxon>Penicillium</taxon>
    </lineage>
</organism>
<feature type="region of interest" description="Disordered" evidence="2">
    <location>
        <begin position="181"/>
        <end position="271"/>
    </location>
</feature>
<reference evidence="4" key="1">
    <citation type="journal article" date="2020" name="Front. Microbiol.">
        <title>Gene regulatory networks of Penicillium echinulatum 2HH and Penicillium oxalicum 114-2 inferred by a computational biology approach.</title>
        <authorList>
            <person name="Lenz A.R."/>
            <person name="Galan-Vasquez E."/>
            <person name="Balbinot E."/>
            <person name="De Abreu F.P."/>
            <person name="De Oliveira N.S."/>
            <person name="Da Rosa L.O."/>
            <person name="De Avila E Silva S."/>
            <person name="Camassola M."/>
            <person name="Dillon A.J.P."/>
            <person name="Perez-Rueda E."/>
        </authorList>
    </citation>
    <scope>NUCLEOTIDE SEQUENCE</scope>
    <source>
        <strain evidence="4">S1M29</strain>
    </source>
</reference>
<dbReference type="GO" id="GO:0000122">
    <property type="term" value="P:negative regulation of transcription by RNA polymerase II"/>
    <property type="evidence" value="ECO:0007669"/>
    <property type="project" value="TreeGrafter"/>
</dbReference>
<gene>
    <name evidence="4" type="ORF">PECM_008321</name>
</gene>
<dbReference type="GO" id="GO:0019212">
    <property type="term" value="F:phosphatase inhibitor activity"/>
    <property type="evidence" value="ECO:0007669"/>
    <property type="project" value="TreeGrafter"/>
</dbReference>
<dbReference type="GO" id="GO:0003714">
    <property type="term" value="F:transcription corepressor activity"/>
    <property type="evidence" value="ECO:0007669"/>
    <property type="project" value="TreeGrafter"/>
</dbReference>
<dbReference type="OrthoDB" id="21413at2759"/>
<feature type="compositionally biased region" description="Low complexity" evidence="2">
    <location>
        <begin position="185"/>
        <end position="198"/>
    </location>
</feature>
<dbReference type="Proteomes" id="UP000631181">
    <property type="component" value="Unassembled WGS sequence"/>
</dbReference>
<feature type="region of interest" description="Disordered" evidence="2">
    <location>
        <begin position="403"/>
        <end position="533"/>
    </location>
</feature>
<proteinExistence type="predicted"/>
<dbReference type="AlphaFoldDB" id="A0A8J8VYW8"/>
<evidence type="ECO:0000259" key="3">
    <source>
        <dbReference type="Pfam" id="PF12927"/>
    </source>
</evidence>
<dbReference type="Pfam" id="PF12927">
    <property type="entry name" value="DUF3835"/>
    <property type="match status" value="1"/>
</dbReference>
<feature type="region of interest" description="Disordered" evidence="2">
    <location>
        <begin position="301"/>
        <end position="325"/>
    </location>
</feature>
<feature type="compositionally biased region" description="Basic and acidic residues" evidence="2">
    <location>
        <begin position="355"/>
        <end position="366"/>
    </location>
</feature>
<dbReference type="Pfam" id="PF13758">
    <property type="entry name" value="Prefoldin_3"/>
    <property type="match status" value="1"/>
</dbReference>
<feature type="compositionally biased region" description="Acidic residues" evidence="2">
    <location>
        <begin position="370"/>
        <end position="381"/>
    </location>
</feature>
<accession>A0A8J8VYW8</accession>
<dbReference type="InterPro" id="IPR024325">
    <property type="entry name" value="DUF3835"/>
</dbReference>
<dbReference type="EMBL" id="WIWV01000085">
    <property type="protein sequence ID" value="KAF7714420.1"/>
    <property type="molecule type" value="Genomic_DNA"/>
</dbReference>
<dbReference type="GO" id="GO:0003682">
    <property type="term" value="F:chromatin binding"/>
    <property type="evidence" value="ECO:0007669"/>
    <property type="project" value="TreeGrafter"/>
</dbReference>
<feature type="compositionally biased region" description="Basic residues" evidence="2">
    <location>
        <begin position="449"/>
        <end position="458"/>
    </location>
</feature>
<feature type="domain" description="DUF3835" evidence="3">
    <location>
        <begin position="535"/>
        <end position="610"/>
    </location>
</feature>
<protein>
    <recommendedName>
        <fullName evidence="3">DUF3835 domain-containing protein</fullName>
    </recommendedName>
</protein>
<evidence type="ECO:0000256" key="2">
    <source>
        <dbReference type="SAM" id="MobiDB-lite"/>
    </source>
</evidence>
<feature type="compositionally biased region" description="Acidic residues" evidence="2">
    <location>
        <begin position="301"/>
        <end position="322"/>
    </location>
</feature>
<keyword evidence="1" id="KW-0175">Coiled coil</keyword>
<name>A0A8J8VYW8_9EURO</name>
<evidence type="ECO:0000313" key="4">
    <source>
        <dbReference type="EMBL" id="KAF7714420.1"/>
    </source>
</evidence>
<dbReference type="InterPro" id="IPR052255">
    <property type="entry name" value="RNA_pol_II_subunit5-mediator"/>
</dbReference>